<dbReference type="HOGENOM" id="CLU_2497621_0_0_1"/>
<name>G2Y7E9_BOTF4</name>
<dbReference type="Proteomes" id="UP000008177">
    <property type="component" value="Unplaced contigs"/>
</dbReference>
<reference evidence="2" key="1">
    <citation type="journal article" date="2011" name="PLoS Genet.">
        <title>Genomic analysis of the necrotrophic fungal pathogens Sclerotinia sclerotiorum and Botrytis cinerea.</title>
        <authorList>
            <person name="Amselem J."/>
            <person name="Cuomo C.A."/>
            <person name="van Kan J.A."/>
            <person name="Viaud M."/>
            <person name="Benito E.P."/>
            <person name="Couloux A."/>
            <person name="Coutinho P.M."/>
            <person name="de Vries R.P."/>
            <person name="Dyer P.S."/>
            <person name="Fillinger S."/>
            <person name="Fournier E."/>
            <person name="Gout L."/>
            <person name="Hahn M."/>
            <person name="Kohn L."/>
            <person name="Lapalu N."/>
            <person name="Plummer K.M."/>
            <person name="Pradier J.M."/>
            <person name="Quevillon E."/>
            <person name="Sharon A."/>
            <person name="Simon A."/>
            <person name="ten Have A."/>
            <person name="Tudzynski B."/>
            <person name="Tudzynski P."/>
            <person name="Wincker P."/>
            <person name="Andrew M."/>
            <person name="Anthouard V."/>
            <person name="Beever R.E."/>
            <person name="Beffa R."/>
            <person name="Benoit I."/>
            <person name="Bouzid O."/>
            <person name="Brault B."/>
            <person name="Chen Z."/>
            <person name="Choquer M."/>
            <person name="Collemare J."/>
            <person name="Cotton P."/>
            <person name="Danchin E.G."/>
            <person name="Da Silva C."/>
            <person name="Gautier A."/>
            <person name="Giraud C."/>
            <person name="Giraud T."/>
            <person name="Gonzalez C."/>
            <person name="Grossetete S."/>
            <person name="Guldener U."/>
            <person name="Henrissat B."/>
            <person name="Howlett B.J."/>
            <person name="Kodira C."/>
            <person name="Kretschmer M."/>
            <person name="Lappartient A."/>
            <person name="Leroch M."/>
            <person name="Levis C."/>
            <person name="Mauceli E."/>
            <person name="Neuveglise C."/>
            <person name="Oeser B."/>
            <person name="Pearson M."/>
            <person name="Poulain J."/>
            <person name="Poussereau N."/>
            <person name="Quesneville H."/>
            <person name="Rascle C."/>
            <person name="Schumacher J."/>
            <person name="Segurens B."/>
            <person name="Sexton A."/>
            <person name="Silva E."/>
            <person name="Sirven C."/>
            <person name="Soanes D.M."/>
            <person name="Talbot N.J."/>
            <person name="Templeton M."/>
            <person name="Yandava C."/>
            <person name="Yarden O."/>
            <person name="Zeng Q."/>
            <person name="Rollins J.A."/>
            <person name="Lebrun M.H."/>
            <person name="Dickman M."/>
        </authorList>
    </citation>
    <scope>NUCLEOTIDE SEQUENCE [LARGE SCALE GENOMIC DNA]</scope>
    <source>
        <strain evidence="2">T4</strain>
    </source>
</reference>
<dbReference type="AlphaFoldDB" id="G2Y7E9"/>
<dbReference type="EMBL" id="FQ790293">
    <property type="protein sequence ID" value="CCD48551.1"/>
    <property type="molecule type" value="Genomic_DNA"/>
</dbReference>
<organism evidence="1 2">
    <name type="scientific">Botryotinia fuckeliana (strain T4)</name>
    <name type="common">Noble rot fungus</name>
    <name type="synonym">Botrytis cinerea</name>
    <dbReference type="NCBI Taxonomy" id="999810"/>
    <lineage>
        <taxon>Eukaryota</taxon>
        <taxon>Fungi</taxon>
        <taxon>Dikarya</taxon>
        <taxon>Ascomycota</taxon>
        <taxon>Pezizomycotina</taxon>
        <taxon>Leotiomycetes</taxon>
        <taxon>Helotiales</taxon>
        <taxon>Sclerotiniaceae</taxon>
        <taxon>Botrytis</taxon>
    </lineage>
</organism>
<evidence type="ECO:0000313" key="1">
    <source>
        <dbReference type="EMBL" id="CCD48551.1"/>
    </source>
</evidence>
<evidence type="ECO:0000313" key="2">
    <source>
        <dbReference type="Proteomes" id="UP000008177"/>
    </source>
</evidence>
<protein>
    <submittedName>
        <fullName evidence="1">Uncharacterized protein</fullName>
    </submittedName>
</protein>
<gene>
    <name evidence="1" type="ORF">BofuT4_uP109350.1</name>
</gene>
<sequence length="86" mass="9560">MNRAPVFECSGLPSLVPRLQNADDVNSSMMNGTSFQSTLIDIATNFLQVQSHEIEYEADVHDTKCGSRQAERRNMIRVAAGRIATF</sequence>
<proteinExistence type="predicted"/>
<accession>G2Y7E9</accession>
<dbReference type="InParanoid" id="G2Y7E9"/>